<dbReference type="AlphaFoldDB" id="A0A2W7QI84"/>
<dbReference type="PANTHER" id="PTHR35579:SF3">
    <property type="entry name" value="CRISPR SYSTEM CMS ENDORIBONUCLEASE CSM3"/>
    <property type="match status" value="1"/>
</dbReference>
<comment type="caution">
    <text evidence="3">The sequence shown here is derived from an EMBL/GenBank/DDBJ whole genome shotgun (WGS) entry which is preliminary data.</text>
</comment>
<gene>
    <name evidence="3" type="ORF">LV85_03698</name>
</gene>
<dbReference type="RefSeq" id="WP_111322190.1">
    <property type="nucleotide sequence ID" value="NZ_QKZT01000021.1"/>
</dbReference>
<reference evidence="3 4" key="1">
    <citation type="submission" date="2018-06" db="EMBL/GenBank/DDBJ databases">
        <title>Genomic Encyclopedia of Archaeal and Bacterial Type Strains, Phase II (KMG-II): from individual species to whole genera.</title>
        <authorList>
            <person name="Goeker M."/>
        </authorList>
    </citation>
    <scope>NUCLEOTIDE SEQUENCE [LARGE SCALE GENOMIC DNA]</scope>
    <source>
        <strain evidence="3 4">DSM 19830</strain>
    </source>
</reference>
<protein>
    <submittedName>
        <fullName evidence="3">CRISPR/Cas system CSM-associated protein Csm3 (Group 7 of RAMP superfamily)</fullName>
    </submittedName>
</protein>
<evidence type="ECO:0000313" key="3">
    <source>
        <dbReference type="EMBL" id="PZX48288.1"/>
    </source>
</evidence>
<sequence>MSYPIRKNARIHLEAESAFAINSGKVGLIRDNEILRDSNGLPYIPGTTLAGILRHLSGNLEETAQVFGSGGKDGEGSKVMISSACIIGEEGLVIEGLQSLPQTDFYSHFQKLPFRDHVAISEKGAAVKGAKFDEEIIFKGTRFVFDLELICNSAKETSWDSLMDTLFDPDFRIGHGTRKGLGQFKILPDSHQVCYNLNLEEDLENYLKKPSSLNGKLPGDRKQINSLENNFDDYQSEKIELIPVNFFLFGAGFGDMDVDHTSKREKIVSWVDGKPKITEKEFIIIPATSIKGALAHRVMYHYNYKTENFIQSSKGSEEKDTSMDIELLLNKLQSLSQETELTEETTDEKFSAMLEVISNFQFDQDETWITYEKNLTNELDHRSRKGKVADQSKKVIRDLFGYAGDQEQEQGQGQRGNVLVEDCYIPYQEDQEKIFNHVKIDRFTGGASSSALFQEKAYYYPKSISLQILVKKSIFDLDPNYSVAWEKAIEELKSGQIPLGGMTTKGHGLFKPLNSQNS</sequence>
<accession>A0A2W7QI84</accession>
<proteinExistence type="predicted"/>
<dbReference type="OrthoDB" id="1063910at2"/>
<dbReference type="Proteomes" id="UP000248882">
    <property type="component" value="Unassembled WGS sequence"/>
</dbReference>
<name>A0A2W7QI84_9BACT</name>
<organism evidence="3 4">
    <name type="scientific">Algoriphagus chordae</name>
    <dbReference type="NCBI Taxonomy" id="237019"/>
    <lineage>
        <taxon>Bacteria</taxon>
        <taxon>Pseudomonadati</taxon>
        <taxon>Bacteroidota</taxon>
        <taxon>Cytophagia</taxon>
        <taxon>Cytophagales</taxon>
        <taxon>Cyclobacteriaceae</taxon>
        <taxon>Algoriphagus</taxon>
    </lineage>
</organism>
<keyword evidence="1" id="KW-0051">Antiviral defense</keyword>
<evidence type="ECO:0000256" key="1">
    <source>
        <dbReference type="ARBA" id="ARBA00023118"/>
    </source>
</evidence>
<dbReference type="EMBL" id="QKZT01000021">
    <property type="protein sequence ID" value="PZX48288.1"/>
    <property type="molecule type" value="Genomic_DNA"/>
</dbReference>
<dbReference type="InterPro" id="IPR052216">
    <property type="entry name" value="CRISPR_Csm3_endoribonuclease"/>
</dbReference>
<dbReference type="InterPro" id="IPR005537">
    <property type="entry name" value="RAMP_III_fam"/>
</dbReference>
<dbReference type="Pfam" id="PF03787">
    <property type="entry name" value="RAMPs"/>
    <property type="match status" value="2"/>
</dbReference>
<dbReference type="GO" id="GO:0051607">
    <property type="term" value="P:defense response to virus"/>
    <property type="evidence" value="ECO:0007669"/>
    <property type="project" value="UniProtKB-KW"/>
</dbReference>
<evidence type="ECO:0000313" key="4">
    <source>
        <dbReference type="Proteomes" id="UP000248882"/>
    </source>
</evidence>
<feature type="domain" description="CRISPR type III-associated protein" evidence="2">
    <location>
        <begin position="277"/>
        <end position="511"/>
    </location>
</feature>
<keyword evidence="4" id="KW-1185">Reference proteome</keyword>
<dbReference type="CDD" id="cd09726">
    <property type="entry name" value="RAMP_I_III"/>
    <property type="match status" value="2"/>
</dbReference>
<feature type="domain" description="CRISPR type III-associated protein" evidence="2">
    <location>
        <begin position="13"/>
        <end position="185"/>
    </location>
</feature>
<dbReference type="PANTHER" id="PTHR35579">
    <property type="entry name" value="CRISPR SYSTEM CMS ENDORIBONUCLEASE CSM3"/>
    <property type="match status" value="1"/>
</dbReference>
<evidence type="ECO:0000259" key="2">
    <source>
        <dbReference type="Pfam" id="PF03787"/>
    </source>
</evidence>